<dbReference type="RefSeq" id="WP_126552421.1">
    <property type="nucleotide sequence ID" value="NZ_BIFS01000001.1"/>
</dbReference>
<protein>
    <recommendedName>
        <fullName evidence="3">DUF2255 family protein</fullName>
    </recommendedName>
</protein>
<proteinExistence type="predicted"/>
<keyword evidence="2" id="KW-1185">Reference proteome</keyword>
<evidence type="ECO:0008006" key="3">
    <source>
        <dbReference type="Google" id="ProtNLM"/>
    </source>
</evidence>
<sequence length="127" mass="14109">MTDWPKNDLERIGAADELQLTSIKQDGTPRKPVTIWVVRVGDDLYIRSYRGNAGAWYRHIQLRSEGHISAGGVTKDVTFVDTSADEALNNKIDAAFQAKYQKYGATYIDPMIAPQARATTRKLVPAA</sequence>
<reference evidence="2" key="1">
    <citation type="submission" date="2018-12" db="EMBL/GenBank/DDBJ databases">
        <title>Tengunoibacter tsumagoiensis gen. nov., sp. nov., Dictyobacter kobayashii sp. nov., D. alpinus sp. nov., and D. joshuensis sp. nov. and description of Dictyobacteraceae fam. nov. within the order Ktedonobacterales isolated from Tengu-no-mugimeshi.</title>
        <authorList>
            <person name="Wang C.M."/>
            <person name="Zheng Y."/>
            <person name="Sakai Y."/>
            <person name="Toyoda A."/>
            <person name="Minakuchi Y."/>
            <person name="Abe K."/>
            <person name="Yokota A."/>
            <person name="Yabe S."/>
        </authorList>
    </citation>
    <scope>NUCLEOTIDE SEQUENCE [LARGE SCALE GENOMIC DNA]</scope>
    <source>
        <strain evidence="2">Uno11</strain>
    </source>
</reference>
<organism evidence="1 2">
    <name type="scientific">Dictyobacter kobayashii</name>
    <dbReference type="NCBI Taxonomy" id="2014872"/>
    <lineage>
        <taxon>Bacteria</taxon>
        <taxon>Bacillati</taxon>
        <taxon>Chloroflexota</taxon>
        <taxon>Ktedonobacteria</taxon>
        <taxon>Ktedonobacterales</taxon>
        <taxon>Dictyobacteraceae</taxon>
        <taxon>Dictyobacter</taxon>
    </lineage>
</organism>
<dbReference type="AlphaFoldDB" id="A0A402AP65"/>
<dbReference type="OrthoDB" id="162563at2"/>
<evidence type="ECO:0000313" key="2">
    <source>
        <dbReference type="Proteomes" id="UP000287188"/>
    </source>
</evidence>
<dbReference type="EMBL" id="BIFS01000001">
    <property type="protein sequence ID" value="GCE20819.1"/>
    <property type="molecule type" value="Genomic_DNA"/>
</dbReference>
<accession>A0A402AP65</accession>
<dbReference type="InterPro" id="IPR016888">
    <property type="entry name" value="UCP028498"/>
</dbReference>
<dbReference type="Pfam" id="PF10012">
    <property type="entry name" value="DUF2255"/>
    <property type="match status" value="1"/>
</dbReference>
<dbReference type="Proteomes" id="UP000287188">
    <property type="component" value="Unassembled WGS sequence"/>
</dbReference>
<evidence type="ECO:0000313" key="1">
    <source>
        <dbReference type="EMBL" id="GCE20819.1"/>
    </source>
</evidence>
<comment type="caution">
    <text evidence="1">The sequence shown here is derived from an EMBL/GenBank/DDBJ whole genome shotgun (WGS) entry which is preliminary data.</text>
</comment>
<name>A0A402AP65_9CHLR</name>
<gene>
    <name evidence="1" type="ORF">KDK_46190</name>
</gene>